<feature type="region of interest" description="Disordered" evidence="1">
    <location>
        <begin position="294"/>
        <end position="329"/>
    </location>
</feature>
<dbReference type="EMBL" id="PP511457">
    <property type="protein sequence ID" value="XCD04414.1"/>
    <property type="molecule type" value="Genomic_DNA"/>
</dbReference>
<evidence type="ECO:0000313" key="4">
    <source>
        <dbReference type="EMBL" id="XCD04414.1"/>
    </source>
</evidence>
<evidence type="ECO:0000259" key="2">
    <source>
        <dbReference type="Pfam" id="PF23343"/>
    </source>
</evidence>
<evidence type="ECO:0000256" key="1">
    <source>
        <dbReference type="SAM" id="MobiDB-lite"/>
    </source>
</evidence>
<organism evidence="4">
    <name type="scientific">Dulem virus 224</name>
    <dbReference type="NCBI Taxonomy" id="3145701"/>
    <lineage>
        <taxon>Viruses</taxon>
        <taxon>Monodnaviria</taxon>
        <taxon>Sangervirae</taxon>
        <taxon>Phixviricota</taxon>
        <taxon>Malgrandaviricetes</taxon>
        <taxon>Petitvirales</taxon>
        <taxon>Microviridae</taxon>
        <taxon>Microvirus</taxon>
    </lineage>
</organism>
<feature type="domain" description="Replication-associated protein ORF2/G2P" evidence="2">
    <location>
        <begin position="66"/>
        <end position="174"/>
    </location>
</feature>
<dbReference type="Pfam" id="PF23343">
    <property type="entry name" value="REP_ORF2-G2P"/>
    <property type="match status" value="1"/>
</dbReference>
<protein>
    <submittedName>
        <fullName evidence="4">Replication initiator protein</fullName>
    </submittedName>
</protein>
<feature type="compositionally biased region" description="Basic and acidic residues" evidence="1">
    <location>
        <begin position="294"/>
        <end position="316"/>
    </location>
</feature>
<reference evidence="4" key="1">
    <citation type="submission" date="2024-03" db="EMBL/GenBank/DDBJ databases">
        <title>Diverse circular DNA viruses in blood, oral, and fecal samples of captive lemurs.</title>
        <authorList>
            <person name="Paietta E.N."/>
            <person name="Kraberger S."/>
            <person name="Lund M.C."/>
            <person name="Custer J.M."/>
            <person name="Vargas K.M."/>
            <person name="Ehmke E.E."/>
            <person name="Yoder A.D."/>
            <person name="Varsani A."/>
        </authorList>
    </citation>
    <scope>NUCLEOTIDE SEQUENCE</scope>
    <source>
        <strain evidence="3">Duke_18_39</strain>
        <strain evidence="4">Duke_23FS_29</strain>
    </source>
</reference>
<dbReference type="EMBL" id="PP511338">
    <property type="protein sequence ID" value="XCD03288.1"/>
    <property type="molecule type" value="Genomic_DNA"/>
</dbReference>
<name>A0AAU8AZD0_9VIRU</name>
<accession>A0AAU8AZD0</accession>
<evidence type="ECO:0000313" key="3">
    <source>
        <dbReference type="EMBL" id="XCD03288.1"/>
    </source>
</evidence>
<proteinExistence type="predicted"/>
<sequence length="329" mass="39662">MCLYPVYGINKKFKPNKKNGGNPPVCKDKRLLIVPYKCGKCIECRKQKQREWMIRLSEELKENKGYFITLTFDRESFKKLKNITKLWWEKNPNEIAAKAVRLCLERIRKKTKHSIRHWFVTELGENKDRLHLHGIVFGEEALKNLIEKWNYGIVDIGKWCNEQTVNYIVKYMLKVDEKHPTYTPIVLCSKGIGFQYIKKNQNSWQKQNYEKIEVPTYTFRNGNKIAMPKYYKDRIFKDSEREKMWINNLERGIEWIGGEKIKADKLEEIEKLRKWYRKRGVELFHDNPIKWDEQKQRRKEEKQRKYIAENRKRLDHGNAMGVSAVQKKK</sequence>
<dbReference type="InterPro" id="IPR056906">
    <property type="entry name" value="ORF2/G2P_dom"/>
</dbReference>